<sequence length="575" mass="60131">MARKVEKIPQLSPGSGVNLGLLAMAADIPGERVSAEMMADAAEDLTAHGYIAEALDWFARIVEGGEPELAPHAALRIGTLLVDEDMDAAQAALRHAADHGRGQVTTVAAGNIRALAQHGVAPRPVPATAEEVVGRAAIGRGRIWLAQGEPGPAAAAFEQATTCRVPEVSVGGLYHLGSVRALQGDQDGARESLERAMASGHPRFAPMAAFDLSSVLLAGGEVDRAVDLLRRARAGQGWAADMAGVNLGLVLARQQGEVEAGVLELRRVAAGAEPRVAAYALFNLGALLEDGGELAGARDAYEGAMALNEPEHSGKSAVNLGIMLYRQGDLVAAGRAWRVAAERGGPDDRAKARRMLDELAGLGDLDELQSVIKHMDLTDPEVVAIGALEAGRRFLEQQDLGGALGAFEKAMGTGHPRHAAQAAAQIALMFWYQHGMAGAETAVARLGEVGFPGLVPRAWVLFGAILVRTGSFDQAGAAWRRVPESAADAQPLAACALWILHGDLANAEAAFRHALTHAADFTEDIVSTALDLGDVQAKNGNRAAAHHAYRIGLRLAELTGVPELVTQAREALGKL</sequence>
<dbReference type="EMBL" id="BONZ01000046">
    <property type="protein sequence ID" value="GIH16799.1"/>
    <property type="molecule type" value="Genomic_DNA"/>
</dbReference>
<keyword evidence="2" id="KW-1185">Reference proteome</keyword>
<dbReference type="Gene3D" id="1.25.40.10">
    <property type="entry name" value="Tetratricopeptide repeat domain"/>
    <property type="match status" value="2"/>
</dbReference>
<reference evidence="1" key="1">
    <citation type="submission" date="2021-01" db="EMBL/GenBank/DDBJ databases">
        <title>Whole genome shotgun sequence of Rugosimonospora africana NBRC 104875.</title>
        <authorList>
            <person name="Komaki H."/>
            <person name="Tamura T."/>
        </authorList>
    </citation>
    <scope>NUCLEOTIDE SEQUENCE</scope>
    <source>
        <strain evidence="1">NBRC 104875</strain>
    </source>
</reference>
<evidence type="ECO:0000313" key="1">
    <source>
        <dbReference type="EMBL" id="GIH16799.1"/>
    </source>
</evidence>
<dbReference type="AlphaFoldDB" id="A0A8J3QUN1"/>
<dbReference type="RefSeq" id="WP_203920374.1">
    <property type="nucleotide sequence ID" value="NZ_BONZ01000046.1"/>
</dbReference>
<dbReference type="SUPFAM" id="SSF48452">
    <property type="entry name" value="TPR-like"/>
    <property type="match status" value="2"/>
</dbReference>
<gene>
    <name evidence="1" type="ORF">Raf01_49710</name>
</gene>
<dbReference type="Proteomes" id="UP000642748">
    <property type="component" value="Unassembled WGS sequence"/>
</dbReference>
<dbReference type="InterPro" id="IPR011990">
    <property type="entry name" value="TPR-like_helical_dom_sf"/>
</dbReference>
<proteinExistence type="predicted"/>
<name>A0A8J3QUN1_9ACTN</name>
<organism evidence="1 2">
    <name type="scientific">Rugosimonospora africana</name>
    <dbReference type="NCBI Taxonomy" id="556532"/>
    <lineage>
        <taxon>Bacteria</taxon>
        <taxon>Bacillati</taxon>
        <taxon>Actinomycetota</taxon>
        <taxon>Actinomycetes</taxon>
        <taxon>Micromonosporales</taxon>
        <taxon>Micromonosporaceae</taxon>
        <taxon>Rugosimonospora</taxon>
    </lineage>
</organism>
<comment type="caution">
    <text evidence="1">The sequence shown here is derived from an EMBL/GenBank/DDBJ whole genome shotgun (WGS) entry which is preliminary data.</text>
</comment>
<accession>A0A8J3QUN1</accession>
<evidence type="ECO:0008006" key="3">
    <source>
        <dbReference type="Google" id="ProtNLM"/>
    </source>
</evidence>
<evidence type="ECO:0000313" key="2">
    <source>
        <dbReference type="Proteomes" id="UP000642748"/>
    </source>
</evidence>
<protein>
    <recommendedName>
        <fullName evidence="3">Tetratricopeptide repeat protein</fullName>
    </recommendedName>
</protein>